<dbReference type="Proteomes" id="UP000528555">
    <property type="component" value="Unassembled WGS sequence"/>
</dbReference>
<dbReference type="EMBL" id="JAAIUO010000003">
    <property type="protein sequence ID" value="NSK14587.1"/>
    <property type="molecule type" value="Genomic_DNA"/>
</dbReference>
<dbReference type="Proteomes" id="UP000701680">
    <property type="component" value="Unassembled WGS sequence"/>
</dbReference>
<evidence type="ECO:0000313" key="4">
    <source>
        <dbReference type="Proteomes" id="UP000528555"/>
    </source>
</evidence>
<dbReference type="InterPro" id="IPR002589">
    <property type="entry name" value="Macro_dom"/>
</dbReference>
<dbReference type="InterPro" id="IPR043472">
    <property type="entry name" value="Macro_dom-like"/>
</dbReference>
<dbReference type="Pfam" id="PF01661">
    <property type="entry name" value="Macro"/>
    <property type="match status" value="1"/>
</dbReference>
<feature type="domain" description="Macro" evidence="1">
    <location>
        <begin position="88"/>
        <end position="277"/>
    </location>
</feature>
<evidence type="ECO:0000259" key="1">
    <source>
        <dbReference type="PROSITE" id="PS51154"/>
    </source>
</evidence>
<keyword evidence="4" id="KW-1185">Reference proteome</keyword>
<keyword evidence="3" id="KW-0378">Hydrolase</keyword>
<gene>
    <name evidence="3" type="ORF">G5A66_06800</name>
    <name evidence="2" type="ORF">G5A75_06820</name>
</gene>
<dbReference type="SUPFAM" id="SSF52949">
    <property type="entry name" value="Macro domain-like"/>
    <property type="match status" value="1"/>
</dbReference>
<dbReference type="AlphaFoldDB" id="A0A850HJ76"/>
<comment type="caution">
    <text evidence="3">The sequence shown here is derived from an EMBL/GenBank/DDBJ whole genome shotgun (WGS) entry which is preliminary data.</text>
</comment>
<accession>A0A850HJ76</accession>
<dbReference type="Gene3D" id="3.40.220.10">
    <property type="entry name" value="Leucine Aminopeptidase, subunit E, domain 1"/>
    <property type="match status" value="1"/>
</dbReference>
<organism evidence="3 4">
    <name type="scientific">Dorea phocaeensis</name>
    <dbReference type="NCBI Taxonomy" id="2040291"/>
    <lineage>
        <taxon>Bacteria</taxon>
        <taxon>Bacillati</taxon>
        <taxon>Bacillota</taxon>
        <taxon>Clostridia</taxon>
        <taxon>Lachnospirales</taxon>
        <taxon>Lachnospiraceae</taxon>
        <taxon>Dorea</taxon>
    </lineage>
</organism>
<dbReference type="CDD" id="cd02908">
    <property type="entry name" value="Macro_OAADPr_deacetylase"/>
    <property type="match status" value="1"/>
</dbReference>
<dbReference type="PANTHER" id="PTHR11106">
    <property type="entry name" value="GANGLIOSIDE INDUCED DIFFERENTIATION ASSOCIATED PROTEIN 2-RELATED"/>
    <property type="match status" value="1"/>
</dbReference>
<dbReference type="PANTHER" id="PTHR11106:SF27">
    <property type="entry name" value="MACRO DOMAIN-CONTAINING PROTEIN"/>
    <property type="match status" value="1"/>
</dbReference>
<proteinExistence type="predicted"/>
<dbReference type="NCBIfam" id="NF003163">
    <property type="entry name" value="PRK04143.1"/>
    <property type="match status" value="1"/>
</dbReference>
<sequence>MNPYLTNLSKEEKIERLITLLKEENPGYASLAEPADAAGKRRLLRTLMNVRWPGEISAEYQTLQDSLLQEESKERGIVSIKELPTAASLYPCTKIKNADRITLWQGDITRLSADAIVNAANSQLLGCFVPCHGCIDNVIHSAAGVQLRNECARLMEAQGHDEPVGKAKITSGYNLPAKHVIHTVGPIVGQEVTDRQREELRSCYLSCLKLAAKQGLKTIAFCCISTGEFHFPNKEAAQIALQTIDTCLSVLDLSRVVINVFKEEDFHIYKNLFEEQIVSWKI</sequence>
<reference evidence="3" key="2">
    <citation type="submission" date="2020-02" db="EMBL/GenBank/DDBJ databases">
        <authorList>
            <person name="Littmann E."/>
            <person name="Sorbara M."/>
        </authorList>
    </citation>
    <scope>NUCLEOTIDE SEQUENCE</scope>
    <source>
        <strain evidence="3">MSK.17.11</strain>
        <strain evidence="2">MSK.17.38</strain>
    </source>
</reference>
<protein>
    <submittedName>
        <fullName evidence="3">Protein-ADP-ribose hydrolase</fullName>
    </submittedName>
</protein>
<dbReference type="OrthoDB" id="6194521at2"/>
<dbReference type="PROSITE" id="PS51154">
    <property type="entry name" value="MACRO"/>
    <property type="match status" value="1"/>
</dbReference>
<dbReference type="SMART" id="SM00506">
    <property type="entry name" value="A1pp"/>
    <property type="match status" value="1"/>
</dbReference>
<name>A0A850HJ76_9FIRM</name>
<evidence type="ECO:0000313" key="5">
    <source>
        <dbReference type="Proteomes" id="UP000701680"/>
    </source>
</evidence>
<evidence type="ECO:0000313" key="3">
    <source>
        <dbReference type="EMBL" id="NVH58361.1"/>
    </source>
</evidence>
<evidence type="ECO:0000313" key="2">
    <source>
        <dbReference type="EMBL" id="NSK14587.1"/>
    </source>
</evidence>
<reference evidence="4 5" key="1">
    <citation type="journal article" date="2020" name="Cell Host Microbe">
        <title>Functional and Genomic Variation between Human-Derived Isolates of Lachnospiraceae Reveals Inter- and Intra-Species Diversity.</title>
        <authorList>
            <person name="Sorbara M.T."/>
            <person name="Littmann E.R."/>
            <person name="Fontana E."/>
            <person name="Moody T.U."/>
            <person name="Kohout C.E."/>
            <person name="Gjonbalaj M."/>
            <person name="Eaton V."/>
            <person name="Seok R."/>
            <person name="Leiner I.M."/>
            <person name="Pamer E.G."/>
        </authorList>
    </citation>
    <scope>NUCLEOTIDE SEQUENCE [LARGE SCALE GENOMIC DNA]</scope>
    <source>
        <strain evidence="3 4">MSK.17.11</strain>
        <strain evidence="2 5">MSK.17.38</strain>
    </source>
</reference>
<dbReference type="GO" id="GO:0016787">
    <property type="term" value="F:hydrolase activity"/>
    <property type="evidence" value="ECO:0007669"/>
    <property type="project" value="UniProtKB-KW"/>
</dbReference>
<dbReference type="RefSeq" id="WP_101695018.1">
    <property type="nucleotide sequence ID" value="NZ_JAAITX010000003.1"/>
</dbReference>
<dbReference type="EMBL" id="JAAITX010000003">
    <property type="protein sequence ID" value="NVH58361.1"/>
    <property type="molecule type" value="Genomic_DNA"/>
</dbReference>